<dbReference type="PROSITE" id="PS50893">
    <property type="entry name" value="ABC_TRANSPORTER_2"/>
    <property type="match status" value="1"/>
</dbReference>
<dbReference type="InterPro" id="IPR003593">
    <property type="entry name" value="AAA+_ATPase"/>
</dbReference>
<dbReference type="InterPro" id="IPR027417">
    <property type="entry name" value="P-loop_NTPase"/>
</dbReference>
<feature type="domain" description="ABC transporter" evidence="4">
    <location>
        <begin position="12"/>
        <end position="238"/>
    </location>
</feature>
<dbReference type="PANTHER" id="PTHR24220">
    <property type="entry name" value="IMPORT ATP-BINDING PROTEIN"/>
    <property type="match status" value="1"/>
</dbReference>
<protein>
    <submittedName>
        <fullName evidence="5">ABC transporter ATP-binding protein</fullName>
    </submittedName>
</protein>
<dbReference type="PROSITE" id="PS00211">
    <property type="entry name" value="ABC_TRANSPORTER_1"/>
    <property type="match status" value="1"/>
</dbReference>
<accession>A0ABT7PRS1</accession>
<dbReference type="SUPFAM" id="SSF52540">
    <property type="entry name" value="P-loop containing nucleoside triphosphate hydrolases"/>
    <property type="match status" value="1"/>
</dbReference>
<keyword evidence="2" id="KW-0547">Nucleotide-binding</keyword>
<dbReference type="Gene3D" id="3.40.50.300">
    <property type="entry name" value="P-loop containing nucleotide triphosphate hydrolases"/>
    <property type="match status" value="1"/>
</dbReference>
<evidence type="ECO:0000313" key="6">
    <source>
        <dbReference type="Proteomes" id="UP001239462"/>
    </source>
</evidence>
<comment type="caution">
    <text evidence="5">The sequence shown here is derived from an EMBL/GenBank/DDBJ whole genome shotgun (WGS) entry which is preliminary data.</text>
</comment>
<dbReference type="InterPro" id="IPR015854">
    <property type="entry name" value="ABC_transpr_LolD-like"/>
</dbReference>
<dbReference type="InterPro" id="IPR003439">
    <property type="entry name" value="ABC_transporter-like_ATP-bd"/>
</dbReference>
<sequence length="238" mass="25152">MTTNTDSESPVIVATALHKRYGRGDAFVEAISGVDLTASSEEFIAVMGTSGSGKSTLLQLLGGLERADSGSIHFEGNDICRMSDSAIVSLRRQSMGVVFQAYNLMPTLDAVDNVALPLLLAGMGRRTAVPIARACLNDVGMSHRMGSRPAQLSGGEQQRVALARALVNQPKLILADEPTGSLDRKNTHAVCELLCDVASTAGRSTIVVTHDPAVADYADRVLTLEDGQIAERMPMGQA</sequence>
<keyword evidence="3 5" id="KW-0067">ATP-binding</keyword>
<reference evidence="5 6" key="1">
    <citation type="submission" date="2023-06" db="EMBL/GenBank/DDBJ databases">
        <title>Roseiconus lacunae JC819 isolated from Gulf of Mannar region, Tamil Nadu.</title>
        <authorList>
            <person name="Pk S."/>
            <person name="Ch S."/>
            <person name="Ch V.R."/>
        </authorList>
    </citation>
    <scope>NUCLEOTIDE SEQUENCE [LARGE SCALE GENOMIC DNA]</scope>
    <source>
        <strain evidence="5 6">JC819</strain>
    </source>
</reference>
<dbReference type="EMBL" id="JASZZN010000030">
    <property type="protein sequence ID" value="MDM4019046.1"/>
    <property type="molecule type" value="Genomic_DNA"/>
</dbReference>
<keyword evidence="6" id="KW-1185">Reference proteome</keyword>
<dbReference type="CDD" id="cd03255">
    <property type="entry name" value="ABC_MJ0796_LolCDE_FtsE"/>
    <property type="match status" value="1"/>
</dbReference>
<gene>
    <name evidence="5" type="ORF">QTN89_26570</name>
</gene>
<keyword evidence="1" id="KW-0813">Transport</keyword>
<name>A0ABT7PRS1_9BACT</name>
<dbReference type="InterPro" id="IPR017871">
    <property type="entry name" value="ABC_transporter-like_CS"/>
</dbReference>
<evidence type="ECO:0000313" key="5">
    <source>
        <dbReference type="EMBL" id="MDM4019046.1"/>
    </source>
</evidence>
<dbReference type="Proteomes" id="UP001239462">
    <property type="component" value="Unassembled WGS sequence"/>
</dbReference>
<dbReference type="Pfam" id="PF00005">
    <property type="entry name" value="ABC_tran"/>
    <property type="match status" value="1"/>
</dbReference>
<dbReference type="RefSeq" id="WP_289167085.1">
    <property type="nucleotide sequence ID" value="NZ_JASZZN010000030.1"/>
</dbReference>
<evidence type="ECO:0000259" key="4">
    <source>
        <dbReference type="PROSITE" id="PS50893"/>
    </source>
</evidence>
<dbReference type="InterPro" id="IPR017911">
    <property type="entry name" value="MacB-like_ATP-bd"/>
</dbReference>
<organism evidence="5 6">
    <name type="scientific">Roseiconus lacunae</name>
    <dbReference type="NCBI Taxonomy" id="2605694"/>
    <lineage>
        <taxon>Bacteria</taxon>
        <taxon>Pseudomonadati</taxon>
        <taxon>Planctomycetota</taxon>
        <taxon>Planctomycetia</taxon>
        <taxon>Pirellulales</taxon>
        <taxon>Pirellulaceae</taxon>
        <taxon>Roseiconus</taxon>
    </lineage>
</organism>
<proteinExistence type="predicted"/>
<dbReference type="PANTHER" id="PTHR24220:SF685">
    <property type="entry name" value="ABC TRANSPORTER RELATED"/>
    <property type="match status" value="1"/>
</dbReference>
<evidence type="ECO:0000256" key="1">
    <source>
        <dbReference type="ARBA" id="ARBA00022448"/>
    </source>
</evidence>
<dbReference type="GO" id="GO:0005524">
    <property type="term" value="F:ATP binding"/>
    <property type="evidence" value="ECO:0007669"/>
    <property type="project" value="UniProtKB-KW"/>
</dbReference>
<evidence type="ECO:0000256" key="3">
    <source>
        <dbReference type="ARBA" id="ARBA00022840"/>
    </source>
</evidence>
<evidence type="ECO:0000256" key="2">
    <source>
        <dbReference type="ARBA" id="ARBA00022741"/>
    </source>
</evidence>
<dbReference type="SMART" id="SM00382">
    <property type="entry name" value="AAA"/>
    <property type="match status" value="1"/>
</dbReference>